<sequence>MRHAFGFVLGVLLTPALVYGAAWGYVQAGQSFSGTGQEITDRTRIYGAFALLAAVGLVMGVIIVARWASPLVSLIPALALLGFSAYFLVDPERALSLPEEVPPAGDMDFGLRMLLGSGVFAMMGFALLMPTWAPRRWSSRREEEPADVDFYSAMERRPASRTGPPRPGL</sequence>
<gene>
    <name evidence="4" type="ORF">F4557_003505</name>
    <name evidence="3" type="ORF">GCM10009546_64020</name>
</gene>
<organism evidence="4 5">
    <name type="scientific">Actinomadura livida</name>
    <dbReference type="NCBI Taxonomy" id="79909"/>
    <lineage>
        <taxon>Bacteria</taxon>
        <taxon>Bacillati</taxon>
        <taxon>Actinomycetota</taxon>
        <taxon>Actinomycetes</taxon>
        <taxon>Streptosporangiales</taxon>
        <taxon>Thermomonosporaceae</taxon>
        <taxon>Actinomadura</taxon>
    </lineage>
</organism>
<feature type="region of interest" description="Disordered" evidence="1">
    <location>
        <begin position="142"/>
        <end position="169"/>
    </location>
</feature>
<evidence type="ECO:0000256" key="2">
    <source>
        <dbReference type="SAM" id="Phobius"/>
    </source>
</evidence>
<reference evidence="3 6" key="1">
    <citation type="journal article" date="2019" name="Int. J. Syst. Evol. Microbiol.">
        <title>The Global Catalogue of Microorganisms (GCM) 10K type strain sequencing project: providing services to taxonomists for standard genome sequencing and annotation.</title>
        <authorList>
            <consortium name="The Broad Institute Genomics Platform"/>
            <consortium name="The Broad Institute Genome Sequencing Center for Infectious Disease"/>
            <person name="Wu L."/>
            <person name="Ma J."/>
        </authorList>
    </citation>
    <scope>NUCLEOTIDE SEQUENCE [LARGE SCALE GENOMIC DNA]</scope>
    <source>
        <strain evidence="3 6">JCM 10667</strain>
    </source>
</reference>
<comment type="caution">
    <text evidence="4">The sequence shown here is derived from an EMBL/GenBank/DDBJ whole genome shotgun (WGS) entry which is preliminary data.</text>
</comment>
<feature type="transmembrane region" description="Helical" evidence="2">
    <location>
        <begin position="44"/>
        <end position="64"/>
    </location>
</feature>
<evidence type="ECO:0000313" key="4">
    <source>
        <dbReference type="EMBL" id="MBB4775087.1"/>
    </source>
</evidence>
<dbReference type="EMBL" id="BAAAHD010000075">
    <property type="protein sequence ID" value="GAA0592820.1"/>
    <property type="molecule type" value="Genomic_DNA"/>
</dbReference>
<evidence type="ECO:0000313" key="5">
    <source>
        <dbReference type="Proteomes" id="UP000549343"/>
    </source>
</evidence>
<evidence type="ECO:0000313" key="3">
    <source>
        <dbReference type="EMBL" id="GAA0592820.1"/>
    </source>
</evidence>
<dbReference type="AlphaFoldDB" id="A0A7W7MYP8"/>
<feature type="transmembrane region" description="Helical" evidence="2">
    <location>
        <begin position="71"/>
        <end position="89"/>
    </location>
</feature>
<accession>A0A7W7MYP8</accession>
<keyword evidence="2" id="KW-1133">Transmembrane helix</keyword>
<keyword evidence="2" id="KW-0812">Transmembrane</keyword>
<dbReference type="Proteomes" id="UP001501427">
    <property type="component" value="Unassembled WGS sequence"/>
</dbReference>
<keyword evidence="2" id="KW-0472">Membrane</keyword>
<evidence type="ECO:0000313" key="6">
    <source>
        <dbReference type="Proteomes" id="UP001501427"/>
    </source>
</evidence>
<name>A0A7W7MYP8_9ACTN</name>
<proteinExistence type="predicted"/>
<protein>
    <submittedName>
        <fullName evidence="4">Uncharacterized protein</fullName>
    </submittedName>
</protein>
<feature type="transmembrane region" description="Helical" evidence="2">
    <location>
        <begin position="109"/>
        <end position="132"/>
    </location>
</feature>
<evidence type="ECO:0000256" key="1">
    <source>
        <dbReference type="SAM" id="MobiDB-lite"/>
    </source>
</evidence>
<reference evidence="4 5" key="2">
    <citation type="submission" date="2020-08" db="EMBL/GenBank/DDBJ databases">
        <title>Sequencing the genomes of 1000 actinobacteria strains.</title>
        <authorList>
            <person name="Klenk H.-P."/>
        </authorList>
    </citation>
    <scope>NUCLEOTIDE SEQUENCE [LARGE SCALE GENOMIC DNA]</scope>
    <source>
        <strain evidence="4 5">DSM 44772</strain>
    </source>
</reference>
<keyword evidence="6" id="KW-1185">Reference proteome</keyword>
<dbReference type="RefSeq" id="WP_184884150.1">
    <property type="nucleotide sequence ID" value="NZ_BAAAHD010000075.1"/>
</dbReference>
<reference evidence="3" key="3">
    <citation type="submission" date="2023-12" db="EMBL/GenBank/DDBJ databases">
        <authorList>
            <person name="Sun Q."/>
            <person name="Inoue M."/>
        </authorList>
    </citation>
    <scope>NUCLEOTIDE SEQUENCE</scope>
    <source>
        <strain evidence="3">JCM 10667</strain>
    </source>
</reference>
<dbReference type="Proteomes" id="UP000549343">
    <property type="component" value="Unassembled WGS sequence"/>
</dbReference>
<dbReference type="EMBL" id="JACHMV010000001">
    <property type="protein sequence ID" value="MBB4775087.1"/>
    <property type="molecule type" value="Genomic_DNA"/>
</dbReference>